<organism evidence="5 6">
    <name type="scientific">Smittium simulii</name>
    <dbReference type="NCBI Taxonomy" id="133385"/>
    <lineage>
        <taxon>Eukaryota</taxon>
        <taxon>Fungi</taxon>
        <taxon>Fungi incertae sedis</taxon>
        <taxon>Zoopagomycota</taxon>
        <taxon>Kickxellomycotina</taxon>
        <taxon>Harpellomycetes</taxon>
        <taxon>Harpellales</taxon>
        <taxon>Legeriomycetaceae</taxon>
        <taxon>Smittium</taxon>
    </lineage>
</organism>
<evidence type="ECO:0000256" key="3">
    <source>
        <dbReference type="SAM" id="MobiDB-lite"/>
    </source>
</evidence>
<dbReference type="OrthoDB" id="439808at2759"/>
<dbReference type="PANTHER" id="PTHR23003:SF17">
    <property type="entry name" value="RNA-BINDING PROTEIN PIN4"/>
    <property type="match status" value="1"/>
</dbReference>
<name>A0A2T9YXN0_9FUNG</name>
<dbReference type="STRING" id="133385.A0A2T9YXN0"/>
<dbReference type="SUPFAM" id="SSF54928">
    <property type="entry name" value="RNA-binding domain, RBD"/>
    <property type="match status" value="2"/>
</dbReference>
<gene>
    <name evidence="5" type="ORF">BB561_000793</name>
</gene>
<feature type="compositionally biased region" description="Polar residues" evidence="3">
    <location>
        <begin position="37"/>
        <end position="49"/>
    </location>
</feature>
<dbReference type="PANTHER" id="PTHR23003">
    <property type="entry name" value="RNA RECOGNITION MOTIF RRM DOMAIN CONTAINING PROTEIN"/>
    <property type="match status" value="1"/>
</dbReference>
<dbReference type="Pfam" id="PF00076">
    <property type="entry name" value="RRM_1"/>
    <property type="match status" value="2"/>
</dbReference>
<evidence type="ECO:0000313" key="5">
    <source>
        <dbReference type="EMBL" id="PVU97054.1"/>
    </source>
</evidence>
<evidence type="ECO:0000259" key="4">
    <source>
        <dbReference type="PROSITE" id="PS50102"/>
    </source>
</evidence>
<dbReference type="GO" id="GO:0005634">
    <property type="term" value="C:nucleus"/>
    <property type="evidence" value="ECO:0007669"/>
    <property type="project" value="TreeGrafter"/>
</dbReference>
<dbReference type="Proteomes" id="UP000245383">
    <property type="component" value="Unassembled WGS sequence"/>
</dbReference>
<feature type="compositionally biased region" description="Polar residues" evidence="3">
    <location>
        <begin position="209"/>
        <end position="222"/>
    </location>
</feature>
<feature type="region of interest" description="Disordered" evidence="3">
    <location>
        <begin position="209"/>
        <end position="240"/>
    </location>
</feature>
<dbReference type="SMART" id="SM00360">
    <property type="entry name" value="RRM"/>
    <property type="match status" value="2"/>
</dbReference>
<protein>
    <recommendedName>
        <fullName evidence="4">RRM domain-containing protein</fullName>
    </recommendedName>
</protein>
<comment type="caution">
    <text evidence="5">The sequence shown here is derived from an EMBL/GenBank/DDBJ whole genome shotgun (WGS) entry which is preliminary data.</text>
</comment>
<dbReference type="EMBL" id="MBFR01000019">
    <property type="protein sequence ID" value="PVU97054.1"/>
    <property type="molecule type" value="Genomic_DNA"/>
</dbReference>
<feature type="region of interest" description="Disordered" evidence="3">
    <location>
        <begin position="1"/>
        <end position="170"/>
    </location>
</feature>
<feature type="compositionally biased region" description="Low complexity" evidence="3">
    <location>
        <begin position="1"/>
        <end position="13"/>
    </location>
</feature>
<sequence>MESSSKTNKTSKVSAEKQHKENKSKKTKKESKIEAVVTSSENPLESTIVSEVMPAVEPVKKSKKAKKTDNTSTEDPEKTKEVIKTKNSKKNSKVSPSSESNEIEKTVDIVESAIKTKKQKKTKSISTEKVEADIVDSNESNQKSELDKTSESEDSEKSIKKQKNKEKSKINSKKVITVAITENVPKDEEKSVLPTDLDPKSATSSQIINNNAKFNVASNPNTDLAAKSPKKQDTPKKRTAPGIWIGNLNYETSRESLIRFFKRVATPTRVKLSFIHKEKNKGFAYVDFETEELADQACDLSEQTLDDRVVLIKRSNVFDYEKNKQPNNKKRTHTDKNPTICIKNLSFNTAKKSLVDLALTFGNIVNVRCPTFPDNPRRIQGYAYIDFKSQASADKAVESLNGYSLNGREISAEYSSQNAYEQRS</sequence>
<evidence type="ECO:0000256" key="2">
    <source>
        <dbReference type="PROSITE-ProRule" id="PRU00176"/>
    </source>
</evidence>
<reference evidence="5 6" key="1">
    <citation type="journal article" date="2018" name="MBio">
        <title>Comparative Genomics Reveals the Core Gene Toolbox for the Fungus-Insect Symbiosis.</title>
        <authorList>
            <person name="Wang Y."/>
            <person name="Stata M."/>
            <person name="Wang W."/>
            <person name="Stajich J.E."/>
            <person name="White M.M."/>
            <person name="Moncalvo J.M."/>
        </authorList>
    </citation>
    <scope>NUCLEOTIDE SEQUENCE [LARGE SCALE GENOMIC DNA]</scope>
    <source>
        <strain evidence="5 6">SWE-8-4</strain>
    </source>
</reference>
<proteinExistence type="predicted"/>
<feature type="domain" description="RRM" evidence="4">
    <location>
        <begin position="338"/>
        <end position="417"/>
    </location>
</feature>
<dbReference type="GO" id="GO:0003729">
    <property type="term" value="F:mRNA binding"/>
    <property type="evidence" value="ECO:0007669"/>
    <property type="project" value="TreeGrafter"/>
</dbReference>
<feature type="compositionally biased region" description="Basic and acidic residues" evidence="3">
    <location>
        <begin position="142"/>
        <end position="169"/>
    </location>
</feature>
<dbReference type="InterPro" id="IPR012677">
    <property type="entry name" value="Nucleotide-bd_a/b_plait_sf"/>
</dbReference>
<evidence type="ECO:0000256" key="1">
    <source>
        <dbReference type="ARBA" id="ARBA00022884"/>
    </source>
</evidence>
<feature type="domain" description="RRM" evidence="4">
    <location>
        <begin position="241"/>
        <end position="317"/>
    </location>
</feature>
<dbReference type="CDD" id="cd00590">
    <property type="entry name" value="RRM_SF"/>
    <property type="match status" value="2"/>
</dbReference>
<feature type="compositionally biased region" description="Basic and acidic residues" evidence="3">
    <location>
        <begin position="75"/>
        <end position="84"/>
    </location>
</feature>
<dbReference type="PROSITE" id="PS50102">
    <property type="entry name" value="RRM"/>
    <property type="match status" value="2"/>
</dbReference>
<dbReference type="AlphaFoldDB" id="A0A2T9YXN0"/>
<keyword evidence="1 2" id="KW-0694">RNA-binding</keyword>
<accession>A0A2T9YXN0</accession>
<keyword evidence="6" id="KW-1185">Reference proteome</keyword>
<dbReference type="InterPro" id="IPR000504">
    <property type="entry name" value="RRM_dom"/>
</dbReference>
<dbReference type="Gene3D" id="3.30.70.330">
    <property type="match status" value="2"/>
</dbReference>
<dbReference type="InterPro" id="IPR035979">
    <property type="entry name" value="RBD_domain_sf"/>
</dbReference>
<evidence type="ECO:0000313" key="6">
    <source>
        <dbReference type="Proteomes" id="UP000245383"/>
    </source>
</evidence>
<dbReference type="InterPro" id="IPR050374">
    <property type="entry name" value="RRT5_SRSF_SR"/>
</dbReference>
<dbReference type="GO" id="GO:0005737">
    <property type="term" value="C:cytoplasm"/>
    <property type="evidence" value="ECO:0007669"/>
    <property type="project" value="TreeGrafter"/>
</dbReference>